<dbReference type="GO" id="GO:0005829">
    <property type="term" value="C:cytosol"/>
    <property type="evidence" value="ECO:0007669"/>
    <property type="project" value="TreeGrafter"/>
</dbReference>
<dbReference type="AlphaFoldDB" id="A0A127F7Z3"/>
<dbReference type="KEGG" id="sdf:ACG33_05415"/>
<dbReference type="SUPFAM" id="SSF55920">
    <property type="entry name" value="Creatinase/aminopeptidase"/>
    <property type="match status" value="1"/>
</dbReference>
<name>A0A127F7Z3_STEDE</name>
<dbReference type="InterPro" id="IPR022846">
    <property type="entry name" value="X_Pro_dipept"/>
</dbReference>
<dbReference type="HAMAP" id="MF_01279">
    <property type="entry name" value="X_Pro_dipeptid"/>
    <property type="match status" value="1"/>
</dbReference>
<feature type="binding site" evidence="7">
    <location>
        <position position="377"/>
    </location>
    <ligand>
        <name>Mn(2+)</name>
        <dbReference type="ChEBI" id="CHEBI:29035"/>
        <label>1</label>
    </ligand>
</feature>
<comment type="similarity">
    <text evidence="7">Belongs to the peptidase M24B family. Bacterial-type prolidase subfamily.</text>
</comment>
<evidence type="ECO:0000259" key="9">
    <source>
        <dbReference type="Pfam" id="PF21216"/>
    </source>
</evidence>
<evidence type="ECO:0000313" key="11">
    <source>
        <dbReference type="Proteomes" id="UP000070250"/>
    </source>
</evidence>
<feature type="binding site" evidence="7">
    <location>
        <position position="416"/>
    </location>
    <ligand>
        <name>Mn(2+)</name>
        <dbReference type="ChEBI" id="CHEBI:29035"/>
        <label>2</label>
    </ligand>
</feature>
<dbReference type="PANTHER" id="PTHR43226:SF8">
    <property type="entry name" value="XAA-PRO DIPEPTIDASE"/>
    <property type="match status" value="1"/>
</dbReference>
<feature type="binding site" evidence="7">
    <location>
        <position position="241"/>
    </location>
    <ligand>
        <name>Mn(2+)</name>
        <dbReference type="ChEBI" id="CHEBI:29035"/>
        <label>2</label>
    </ligand>
</feature>
<organism evidence="10 11">
    <name type="scientific">Steroidobacter denitrificans</name>
    <dbReference type="NCBI Taxonomy" id="465721"/>
    <lineage>
        <taxon>Bacteria</taxon>
        <taxon>Pseudomonadati</taxon>
        <taxon>Pseudomonadota</taxon>
        <taxon>Gammaproteobacteria</taxon>
        <taxon>Steroidobacterales</taxon>
        <taxon>Steroidobacteraceae</taxon>
        <taxon>Steroidobacter</taxon>
    </lineage>
</organism>
<dbReference type="GO" id="GO:0008235">
    <property type="term" value="F:metalloexopeptidase activity"/>
    <property type="evidence" value="ECO:0007669"/>
    <property type="project" value="UniProtKB-UniRule"/>
</dbReference>
<dbReference type="InterPro" id="IPR000994">
    <property type="entry name" value="Pept_M24"/>
</dbReference>
<dbReference type="GO" id="GO:0102009">
    <property type="term" value="F:proline dipeptidase activity"/>
    <property type="evidence" value="ECO:0007669"/>
    <property type="project" value="UniProtKB-EC"/>
</dbReference>
<evidence type="ECO:0000259" key="8">
    <source>
        <dbReference type="Pfam" id="PF00557"/>
    </source>
</evidence>
<feature type="binding site" evidence="7">
    <location>
        <position position="252"/>
    </location>
    <ligand>
        <name>Mn(2+)</name>
        <dbReference type="ChEBI" id="CHEBI:29035"/>
        <label>1</label>
    </ligand>
</feature>
<protein>
    <recommendedName>
        <fullName evidence="7">Xaa-Pro dipeptidase</fullName>
        <shortName evidence="7">X-Pro dipeptidase</shortName>
        <ecNumber evidence="7">3.4.13.9</ecNumber>
    </recommendedName>
    <alternativeName>
        <fullName evidence="7">Imidodipeptidase</fullName>
    </alternativeName>
    <alternativeName>
        <fullName evidence="7">Proline dipeptidase</fullName>
        <shortName evidence="7">Prolidase</shortName>
    </alternativeName>
</protein>
<evidence type="ECO:0000256" key="3">
    <source>
        <dbReference type="ARBA" id="ARBA00022801"/>
    </source>
</evidence>
<dbReference type="OrthoDB" id="9806388at2"/>
<dbReference type="InterPro" id="IPR052433">
    <property type="entry name" value="X-Pro_dipept-like"/>
</dbReference>
<comment type="catalytic activity">
    <reaction evidence="7">
        <text>Xaa-L-Pro dipeptide + H2O = an L-alpha-amino acid + L-proline</text>
        <dbReference type="Rhea" id="RHEA:76407"/>
        <dbReference type="ChEBI" id="CHEBI:15377"/>
        <dbReference type="ChEBI" id="CHEBI:59869"/>
        <dbReference type="ChEBI" id="CHEBI:60039"/>
        <dbReference type="ChEBI" id="CHEBI:195196"/>
        <dbReference type="EC" id="3.4.13.9"/>
    </reaction>
</comment>
<evidence type="ECO:0000256" key="7">
    <source>
        <dbReference type="HAMAP-Rule" id="MF_01279"/>
    </source>
</evidence>
<dbReference type="InterPro" id="IPR029149">
    <property type="entry name" value="Creatin/AminoP/Spt16_N"/>
</dbReference>
<comment type="cofactor">
    <cofactor evidence="7">
        <name>Mn(2+)</name>
        <dbReference type="ChEBI" id="CHEBI:29035"/>
    </cofactor>
    <text evidence="7">Binds 2 manganese ions per subunit.</text>
</comment>
<feature type="domain" description="Peptidase M24" evidence="8">
    <location>
        <begin position="163"/>
        <end position="422"/>
    </location>
</feature>
<sequence length="441" mass="49544">MLSSLFDDHIRIQRRRTDAALAACGFEALAIYAGGPHMRFLDDQPYPFQPNPHFKLWAPLADAEDCWIIYRPARPLRLIFLQPLDYWHQPPAMPQGHWTGHFDFEVIRTRTQAKDHFAGIRHCAFIGEWRMEFAAWGFTAVNPDDLLDRLHYPRAIKTAYELECLRRASLRAACGHRAAEARFRAGGSEYDIHISYLQATAHTDSELPYPNIVALNGNASILHYQNQERQRPASLHSFLLDAGAQVHGYAADVTRTYSGQQDDFAQLIDSMHVLQRALCAQVRAGADYTDIHLDMHLRIAGLLREADLISVSATQAVESGLSSVFIPHGAGHLLGLQVHDVAGLQISAEGRRKPPPDAHPYLRLTRILEPGFVVTIEPGLYFIELLLKEARAGARGRDINWPRVEQFRSFGGIRIEDNIACTTGEPENLTRQAFEATPAAH</sequence>
<dbReference type="RefSeq" id="WP_066922847.1">
    <property type="nucleotide sequence ID" value="NZ_CP011971.1"/>
</dbReference>
<dbReference type="Pfam" id="PF00557">
    <property type="entry name" value="Peptidase_M24"/>
    <property type="match status" value="1"/>
</dbReference>
<keyword evidence="4 7" id="KW-0224">Dipeptidase</keyword>
<dbReference type="GO" id="GO:0004177">
    <property type="term" value="F:aminopeptidase activity"/>
    <property type="evidence" value="ECO:0007669"/>
    <property type="project" value="TreeGrafter"/>
</dbReference>
<dbReference type="NCBIfam" id="NF010133">
    <property type="entry name" value="PRK13607.1"/>
    <property type="match status" value="1"/>
</dbReference>
<keyword evidence="1 7" id="KW-0645">Protease</keyword>
<dbReference type="Pfam" id="PF21216">
    <property type="entry name" value="PepQ_N"/>
    <property type="match status" value="1"/>
</dbReference>
<evidence type="ECO:0000256" key="2">
    <source>
        <dbReference type="ARBA" id="ARBA00022723"/>
    </source>
</evidence>
<feature type="binding site" evidence="7">
    <location>
        <position position="252"/>
    </location>
    <ligand>
        <name>Mn(2+)</name>
        <dbReference type="ChEBI" id="CHEBI:29035"/>
        <label>2</label>
    </ligand>
</feature>
<keyword evidence="6 7" id="KW-0464">Manganese</keyword>
<dbReference type="InterPro" id="IPR048819">
    <property type="entry name" value="PepQ_N"/>
</dbReference>
<dbReference type="Proteomes" id="UP000070250">
    <property type="component" value="Chromosome"/>
</dbReference>
<keyword evidence="5 7" id="KW-0482">Metalloprotease</keyword>
<dbReference type="PATRIC" id="fig|465721.4.peg.1152"/>
<keyword evidence="2 7" id="KW-0479">Metal-binding</keyword>
<dbReference type="Gene3D" id="3.90.230.10">
    <property type="entry name" value="Creatinase/methionine aminopeptidase superfamily"/>
    <property type="match status" value="1"/>
</dbReference>
<evidence type="ECO:0000256" key="4">
    <source>
        <dbReference type="ARBA" id="ARBA00022997"/>
    </source>
</evidence>
<evidence type="ECO:0000256" key="6">
    <source>
        <dbReference type="ARBA" id="ARBA00023211"/>
    </source>
</evidence>
<dbReference type="GO" id="GO:0016795">
    <property type="term" value="F:phosphoric triester hydrolase activity"/>
    <property type="evidence" value="ECO:0007669"/>
    <property type="project" value="InterPro"/>
</dbReference>
<dbReference type="GO" id="GO:0006508">
    <property type="term" value="P:proteolysis"/>
    <property type="evidence" value="ECO:0007669"/>
    <property type="project" value="UniProtKB-KW"/>
</dbReference>
<comment type="function">
    <text evidence="7">Splits dipeptides with a prolyl residue in the C-terminal position.</text>
</comment>
<dbReference type="EC" id="3.4.13.9" evidence="7"/>
<dbReference type="PANTHER" id="PTHR43226">
    <property type="entry name" value="XAA-PRO AMINOPEPTIDASE 3"/>
    <property type="match status" value="1"/>
</dbReference>
<keyword evidence="3 7" id="KW-0378">Hydrolase</keyword>
<evidence type="ECO:0000256" key="1">
    <source>
        <dbReference type="ARBA" id="ARBA00022670"/>
    </source>
</evidence>
<reference evidence="10 11" key="1">
    <citation type="submission" date="2015-06" db="EMBL/GenBank/DDBJ databases">
        <title>A Comprehensive Approach to Explore the Metabolic and Phylogenetic Diversity of Bacterial Steroid Degradation in the Environment: Testosterone as an Example.</title>
        <authorList>
            <person name="Yang F.-C."/>
            <person name="Chen Y.-L."/>
            <person name="Yu C.-P."/>
            <person name="Tang S.-L."/>
            <person name="Wang P.-H."/>
            <person name="Ismail W."/>
            <person name="Wang C.-H."/>
            <person name="Yang C.-Y."/>
            <person name="Chiang Y.-R."/>
        </authorList>
    </citation>
    <scope>NUCLEOTIDE SEQUENCE [LARGE SCALE GENOMIC DNA]</scope>
    <source>
        <strain evidence="10 11">DSM 18526</strain>
    </source>
</reference>
<dbReference type="EMBL" id="CP011971">
    <property type="protein sequence ID" value="AMN46544.1"/>
    <property type="molecule type" value="Genomic_DNA"/>
</dbReference>
<accession>A0A127F7Z3</accession>
<dbReference type="Gene3D" id="3.40.350.10">
    <property type="entry name" value="Creatinase/prolidase N-terminal domain"/>
    <property type="match status" value="1"/>
</dbReference>
<proteinExistence type="inferred from homology"/>
<keyword evidence="11" id="KW-1185">Reference proteome</keyword>
<evidence type="ECO:0000313" key="10">
    <source>
        <dbReference type="EMBL" id="AMN46544.1"/>
    </source>
</evidence>
<feature type="domain" description="Xaa-Pro dipeptidase N-terminal" evidence="9">
    <location>
        <begin position="4"/>
        <end position="152"/>
    </location>
</feature>
<feature type="binding site" evidence="7">
    <location>
        <position position="416"/>
    </location>
    <ligand>
        <name>Mn(2+)</name>
        <dbReference type="ChEBI" id="CHEBI:29035"/>
        <label>1</label>
    </ligand>
</feature>
<dbReference type="InterPro" id="IPR036005">
    <property type="entry name" value="Creatinase/aminopeptidase-like"/>
</dbReference>
<dbReference type="STRING" id="465721.ACG33_05415"/>
<evidence type="ECO:0000256" key="5">
    <source>
        <dbReference type="ARBA" id="ARBA00023049"/>
    </source>
</evidence>
<dbReference type="GO" id="GO:0046872">
    <property type="term" value="F:metal ion binding"/>
    <property type="evidence" value="ECO:0007669"/>
    <property type="project" value="UniProtKB-KW"/>
</dbReference>
<gene>
    <name evidence="7" type="primary">pepQ</name>
    <name evidence="10" type="ORF">ACG33_05415</name>
</gene>
<feature type="binding site" evidence="7">
    <location>
        <position position="332"/>
    </location>
    <ligand>
        <name>Mn(2+)</name>
        <dbReference type="ChEBI" id="CHEBI:29035"/>
        <label>1</label>
    </ligand>
</feature>